<reference evidence="3" key="1">
    <citation type="submission" date="2022-07" db="EMBL/GenBank/DDBJ databases">
        <title>The genome of Lyophyllum shimeji provides insight into the initial evolution of ectomycorrhizal fungal genome.</title>
        <authorList>
            <person name="Kobayashi Y."/>
            <person name="Shibata T."/>
            <person name="Hirakawa H."/>
            <person name="Shigenobu S."/>
            <person name="Nishiyama T."/>
            <person name="Yamada A."/>
            <person name="Hasebe M."/>
            <person name="Kawaguchi M."/>
        </authorList>
    </citation>
    <scope>NUCLEOTIDE SEQUENCE</scope>
    <source>
        <strain evidence="3">AT787</strain>
    </source>
</reference>
<comment type="caution">
    <text evidence="3">The sequence shown here is derived from an EMBL/GenBank/DDBJ whole genome shotgun (WGS) entry which is preliminary data.</text>
</comment>
<evidence type="ECO:0000259" key="2">
    <source>
        <dbReference type="Pfam" id="PF20151"/>
    </source>
</evidence>
<keyword evidence="1" id="KW-1133">Transmembrane helix</keyword>
<dbReference type="InterPro" id="IPR045340">
    <property type="entry name" value="DUF6533"/>
</dbReference>
<keyword evidence="1" id="KW-0472">Membrane</keyword>
<evidence type="ECO:0000313" key="3">
    <source>
        <dbReference type="EMBL" id="GLB39206.1"/>
    </source>
</evidence>
<feature type="transmembrane region" description="Helical" evidence="1">
    <location>
        <begin position="161"/>
        <end position="182"/>
    </location>
</feature>
<dbReference type="AlphaFoldDB" id="A0A9P3UQG6"/>
<feature type="transmembrane region" description="Helical" evidence="1">
    <location>
        <begin position="109"/>
        <end position="130"/>
    </location>
</feature>
<name>A0A9P3UQG6_LYOSH</name>
<dbReference type="OrthoDB" id="3349377at2759"/>
<proteinExistence type="predicted"/>
<evidence type="ECO:0000256" key="1">
    <source>
        <dbReference type="SAM" id="Phobius"/>
    </source>
</evidence>
<feature type="transmembrane region" description="Helical" evidence="1">
    <location>
        <begin position="227"/>
        <end position="248"/>
    </location>
</feature>
<evidence type="ECO:0000313" key="4">
    <source>
        <dbReference type="Proteomes" id="UP001063166"/>
    </source>
</evidence>
<dbReference type="Proteomes" id="UP001063166">
    <property type="component" value="Unassembled WGS sequence"/>
</dbReference>
<feature type="transmembrane region" description="Helical" evidence="1">
    <location>
        <begin position="203"/>
        <end position="221"/>
    </location>
</feature>
<keyword evidence="4" id="KW-1185">Reference proteome</keyword>
<keyword evidence="1" id="KW-0812">Transmembrane</keyword>
<dbReference type="EMBL" id="BRPK01000006">
    <property type="protein sequence ID" value="GLB39206.1"/>
    <property type="molecule type" value="Genomic_DNA"/>
</dbReference>
<protein>
    <recommendedName>
        <fullName evidence="2">DUF6533 domain-containing protein</fullName>
    </recommendedName>
</protein>
<organism evidence="3 4">
    <name type="scientific">Lyophyllum shimeji</name>
    <name type="common">Hon-shimeji</name>
    <name type="synonym">Tricholoma shimeji</name>
    <dbReference type="NCBI Taxonomy" id="47721"/>
    <lineage>
        <taxon>Eukaryota</taxon>
        <taxon>Fungi</taxon>
        <taxon>Dikarya</taxon>
        <taxon>Basidiomycota</taxon>
        <taxon>Agaricomycotina</taxon>
        <taxon>Agaricomycetes</taxon>
        <taxon>Agaricomycetidae</taxon>
        <taxon>Agaricales</taxon>
        <taxon>Tricholomatineae</taxon>
        <taxon>Lyophyllaceae</taxon>
        <taxon>Lyophyllum</taxon>
    </lineage>
</organism>
<sequence length="301" mass="34019">MLDNEVELFWKKRWNLAKCLFLWNRFHSLALNISTTAVYLHSRPSYNSPIYMSAMSVSGSSTQACDLLKTLSGASFIHWQDIGGPSGVLLTHIILELRLYAMYGSTRKMLFLFTIMTAIEAAVVFSLPLLHPLLERTNQPSPGVYICTTRARSNGSRVGGYWYAAVLIVETILLGFALAKAWQYRSSSEIQSPLMKQLTRDSLGYFLMLFWIYLANLVIWARDFTIVAEFGIPFGFALPSILANRLLIRIRATYFRSFPEPDVETYLPPLRFTTSNVPSSVVSTHSIYDGEPAAFNERLGI</sequence>
<gene>
    <name evidence="3" type="ORF">LshimejAT787_0603680</name>
</gene>
<feature type="domain" description="DUF6533" evidence="2">
    <location>
        <begin position="1"/>
        <end position="26"/>
    </location>
</feature>
<dbReference type="Pfam" id="PF20151">
    <property type="entry name" value="DUF6533"/>
    <property type="match status" value="1"/>
</dbReference>
<accession>A0A9P3UQG6</accession>